<reference evidence="2" key="1">
    <citation type="submission" date="2020-06" db="EMBL/GenBank/DDBJ databases">
        <title>Draft genomic sequence of Geomonas sp. Red330.</title>
        <authorList>
            <person name="Itoh H."/>
            <person name="Zhenxing X."/>
            <person name="Ushijima N."/>
            <person name="Masuda Y."/>
            <person name="Shiratori Y."/>
            <person name="Senoo K."/>
        </authorList>
    </citation>
    <scope>NUCLEOTIDE SEQUENCE [LARGE SCALE GENOMIC DNA]</scope>
    <source>
        <strain evidence="2">Red330</strain>
    </source>
</reference>
<sequence length="64" mass="7559">MTKAFDDAYANYLAALAKLDSTHDIAEKNLLFRQLTEQLSELESRIKQHDFIWQEYPEEELDPD</sequence>
<protein>
    <submittedName>
        <fullName evidence="1">Uncharacterized protein</fullName>
    </submittedName>
</protein>
<gene>
    <name evidence="1" type="ORF">GMST_17380</name>
</gene>
<evidence type="ECO:0000313" key="2">
    <source>
        <dbReference type="Proteomes" id="UP000556026"/>
    </source>
</evidence>
<keyword evidence="2" id="KW-1185">Reference proteome</keyword>
<name>A0A6V8MI09_9BACT</name>
<dbReference type="Proteomes" id="UP000556026">
    <property type="component" value="Unassembled WGS sequence"/>
</dbReference>
<dbReference type="RefSeq" id="WP_183354250.1">
    <property type="nucleotide sequence ID" value="NZ_BLXX01000004.1"/>
</dbReference>
<accession>A0A6V8MI09</accession>
<dbReference type="EMBL" id="BLXX01000004">
    <property type="protein sequence ID" value="GFO59413.1"/>
    <property type="molecule type" value="Genomic_DNA"/>
</dbReference>
<dbReference type="AlphaFoldDB" id="A0A6V8MI09"/>
<comment type="caution">
    <text evidence="1">The sequence shown here is derived from an EMBL/GenBank/DDBJ whole genome shotgun (WGS) entry which is preliminary data.</text>
</comment>
<organism evidence="1 2">
    <name type="scientific">Geomonas silvestris</name>
    <dbReference type="NCBI Taxonomy" id="2740184"/>
    <lineage>
        <taxon>Bacteria</taxon>
        <taxon>Pseudomonadati</taxon>
        <taxon>Thermodesulfobacteriota</taxon>
        <taxon>Desulfuromonadia</taxon>
        <taxon>Geobacterales</taxon>
        <taxon>Geobacteraceae</taxon>
        <taxon>Geomonas</taxon>
    </lineage>
</organism>
<evidence type="ECO:0000313" key="1">
    <source>
        <dbReference type="EMBL" id="GFO59413.1"/>
    </source>
</evidence>
<proteinExistence type="predicted"/>